<evidence type="ECO:0000256" key="6">
    <source>
        <dbReference type="ARBA" id="ARBA00022989"/>
    </source>
</evidence>
<feature type="domain" description="Cation-transporting P-type ATPase N-terminal" evidence="9">
    <location>
        <begin position="12"/>
        <end position="81"/>
    </location>
</feature>
<feature type="transmembrane region" description="Helical" evidence="8">
    <location>
        <begin position="60"/>
        <end position="79"/>
    </location>
</feature>
<dbReference type="SUPFAM" id="SSF56784">
    <property type="entry name" value="HAD-like"/>
    <property type="match status" value="1"/>
</dbReference>
<feature type="transmembrane region" description="Helical" evidence="8">
    <location>
        <begin position="85"/>
        <end position="101"/>
    </location>
</feature>
<dbReference type="Pfam" id="PF00690">
    <property type="entry name" value="Cation_ATPase_N"/>
    <property type="match status" value="1"/>
</dbReference>
<keyword evidence="6 8" id="KW-1133">Transmembrane helix</keyword>
<keyword evidence="4" id="KW-0067">ATP-binding</keyword>
<dbReference type="GO" id="GO:0016887">
    <property type="term" value="F:ATP hydrolysis activity"/>
    <property type="evidence" value="ECO:0007669"/>
    <property type="project" value="InterPro"/>
</dbReference>
<dbReference type="InterPro" id="IPR018303">
    <property type="entry name" value="ATPase_P-typ_P_site"/>
</dbReference>
<dbReference type="EMBL" id="PGGO01000026">
    <property type="protein sequence ID" value="PSH63023.1"/>
    <property type="molecule type" value="Genomic_DNA"/>
</dbReference>
<dbReference type="Gene3D" id="1.20.1110.10">
    <property type="entry name" value="Calcium-transporting ATPase, transmembrane domain"/>
    <property type="match status" value="1"/>
</dbReference>
<protein>
    <submittedName>
        <fullName evidence="10">ATPase</fullName>
    </submittedName>
</protein>
<feature type="transmembrane region" description="Helical" evidence="8">
    <location>
        <begin position="657"/>
        <end position="677"/>
    </location>
</feature>
<dbReference type="Gene3D" id="2.70.150.10">
    <property type="entry name" value="Calcium-transporting ATPase, cytoplasmic transduction domain A"/>
    <property type="match status" value="1"/>
</dbReference>
<evidence type="ECO:0000256" key="5">
    <source>
        <dbReference type="ARBA" id="ARBA00022967"/>
    </source>
</evidence>
<feature type="transmembrane region" description="Helical" evidence="8">
    <location>
        <begin position="799"/>
        <end position="817"/>
    </location>
</feature>
<dbReference type="InterPro" id="IPR006068">
    <property type="entry name" value="ATPase_P-typ_cation-transptr_C"/>
</dbReference>
<dbReference type="AlphaFoldDB" id="A0A2P7B989"/>
<dbReference type="PRINTS" id="PR00119">
    <property type="entry name" value="CATATPASE"/>
</dbReference>
<dbReference type="OrthoDB" id="391538at2"/>
<dbReference type="PANTHER" id="PTHR42861">
    <property type="entry name" value="CALCIUM-TRANSPORTING ATPASE"/>
    <property type="match status" value="1"/>
</dbReference>
<dbReference type="NCBIfam" id="TIGR01494">
    <property type="entry name" value="ATPase_P-type"/>
    <property type="match status" value="2"/>
</dbReference>
<evidence type="ECO:0000256" key="2">
    <source>
        <dbReference type="ARBA" id="ARBA00022692"/>
    </source>
</evidence>
<dbReference type="Gene3D" id="3.40.50.1000">
    <property type="entry name" value="HAD superfamily/HAD-like"/>
    <property type="match status" value="1"/>
</dbReference>
<dbReference type="InterPro" id="IPR008250">
    <property type="entry name" value="ATPase_P-typ_transduc_dom_A_sf"/>
</dbReference>
<keyword evidence="2 8" id="KW-0812">Transmembrane</keyword>
<dbReference type="SFLD" id="SFLDG00002">
    <property type="entry name" value="C1.7:_P-type_atpase_like"/>
    <property type="match status" value="1"/>
</dbReference>
<evidence type="ECO:0000256" key="7">
    <source>
        <dbReference type="ARBA" id="ARBA00023136"/>
    </source>
</evidence>
<dbReference type="PROSITE" id="PS00154">
    <property type="entry name" value="ATPASE_E1_E2"/>
    <property type="match status" value="1"/>
</dbReference>
<keyword evidence="3" id="KW-0547">Nucleotide-binding</keyword>
<name>A0A2P7B989_9HYPH</name>
<dbReference type="InterPro" id="IPR023214">
    <property type="entry name" value="HAD_sf"/>
</dbReference>
<evidence type="ECO:0000256" key="3">
    <source>
        <dbReference type="ARBA" id="ARBA00022741"/>
    </source>
</evidence>
<dbReference type="InterPro" id="IPR059000">
    <property type="entry name" value="ATPase_P-type_domA"/>
</dbReference>
<keyword evidence="7 8" id="KW-0472">Membrane</keyword>
<dbReference type="Gene3D" id="3.40.1110.10">
    <property type="entry name" value="Calcium-transporting ATPase, cytoplasmic domain N"/>
    <property type="match status" value="1"/>
</dbReference>
<evidence type="ECO:0000313" key="11">
    <source>
        <dbReference type="Proteomes" id="UP000241444"/>
    </source>
</evidence>
<keyword evidence="5" id="KW-1278">Translocase</keyword>
<dbReference type="GO" id="GO:0005524">
    <property type="term" value="F:ATP binding"/>
    <property type="evidence" value="ECO:0007669"/>
    <property type="project" value="UniProtKB-KW"/>
</dbReference>
<accession>A0A2P7B989</accession>
<evidence type="ECO:0000256" key="1">
    <source>
        <dbReference type="ARBA" id="ARBA00004141"/>
    </source>
</evidence>
<dbReference type="SUPFAM" id="SSF81653">
    <property type="entry name" value="Calcium ATPase, transduction domain A"/>
    <property type="match status" value="1"/>
</dbReference>
<feature type="transmembrane region" description="Helical" evidence="8">
    <location>
        <begin position="247"/>
        <end position="269"/>
    </location>
</feature>
<dbReference type="InterPro" id="IPR036412">
    <property type="entry name" value="HAD-like_sf"/>
</dbReference>
<dbReference type="SUPFAM" id="SSF81665">
    <property type="entry name" value="Calcium ATPase, transmembrane domain M"/>
    <property type="match status" value="1"/>
</dbReference>
<dbReference type="InterPro" id="IPR001757">
    <property type="entry name" value="P_typ_ATPase"/>
</dbReference>
<dbReference type="InterPro" id="IPR004014">
    <property type="entry name" value="ATPase_P-typ_cation-transptr_N"/>
</dbReference>
<dbReference type="Pfam" id="PF00702">
    <property type="entry name" value="Hydrolase"/>
    <property type="match status" value="1"/>
</dbReference>
<keyword evidence="11" id="KW-1185">Reference proteome</keyword>
<comment type="subcellular location">
    <subcellularLocation>
        <location evidence="1">Membrane</location>
        <topology evidence="1">Multi-pass membrane protein</topology>
    </subcellularLocation>
</comment>
<sequence>MVPKGDEVNILEPIARSARISSPQYAGLTSAEAKRQLETYGPNTMPEDAGRSILGIAREILTEPMLLLLLVAATLYLLIGDLAEGLLLAGFAVLTIGLVIYQHQRSENALAALRKLGAPLARVFRDGKACTVSAHLVVPGDLMVLDEGERVPADGVLISNAGLVVDESLLTGESVPVRKRAGDGGELAAVPGGDDQPFIYSGTLVVKGHGAATVSDTGPRTRAGRIGVSLASIVVERTRLQTSVNRIVRLFGGMAVVVCCALIVFYGVYREDWLQGVLSGIALAMGMLPEEFPVVLTIFLAIGAWRLARIKVLARRPAVIETLGAATVLCVDKTGTLTENRMRIRFLDTLTDQLEVESDLRDIPRAFLPLVDAAWLATGHASIDPMDQAVAGLASRAGEHDPTDWPMVREYGLKPELLAMSIAWKNDAGNFAVACKGSPEAIVDLCHLKDEEAARIMVHVQAMAEKGLRVLCVGIGTTALDELPESQHDFDFTFAGLVGFEDPLRSSVPAAVCEAFRAGVSVKMITGDYPATALAIARAAGIDTRDGVVTGDELERADDAEVERLVVCVNVFARIMPEQKLRIVEALKRQGEIVAMTGDGVNDAPALKAADIGIAMGKRGTDVAREAAGIVLLDEDFGRIVGAVKMGRHIFDNLRKVMIYISAIHVPIAGLALLPLISGMPPLFFPAHVVVIEMIIDPMCSIVFEHTPAEGDVMDRRPRPVDDPLAGPPQILFGLLQGAVLLIVCLAVYKGLLLQEATVEAARTAAFIAVTAGNLSLALVNSSRETIVLRPFERGRMAFWLASAIAASVVAICILQSNLAELFGFTSPTIVQAVLAAGAAVSAVLMFDLLKLLPAVRRIIG</sequence>
<evidence type="ECO:0000259" key="9">
    <source>
        <dbReference type="SMART" id="SM00831"/>
    </source>
</evidence>
<evidence type="ECO:0000256" key="4">
    <source>
        <dbReference type="ARBA" id="ARBA00022840"/>
    </source>
</evidence>
<dbReference type="GO" id="GO:0016020">
    <property type="term" value="C:membrane"/>
    <property type="evidence" value="ECO:0007669"/>
    <property type="project" value="UniProtKB-SubCell"/>
</dbReference>
<evidence type="ECO:0000313" key="10">
    <source>
        <dbReference type="EMBL" id="PSH63023.1"/>
    </source>
</evidence>
<proteinExistence type="predicted"/>
<feature type="transmembrane region" description="Helical" evidence="8">
    <location>
        <begin position="725"/>
        <end position="749"/>
    </location>
</feature>
<dbReference type="InterPro" id="IPR023299">
    <property type="entry name" value="ATPase_P-typ_cyto_dom_N"/>
</dbReference>
<dbReference type="Proteomes" id="UP000241444">
    <property type="component" value="Unassembled WGS sequence"/>
</dbReference>
<gene>
    <name evidence="10" type="ORF">CU102_24505</name>
</gene>
<feature type="transmembrane region" description="Helical" evidence="8">
    <location>
        <begin position="281"/>
        <end position="305"/>
    </location>
</feature>
<dbReference type="Pfam" id="PF00689">
    <property type="entry name" value="Cation_ATPase_C"/>
    <property type="match status" value="1"/>
</dbReference>
<dbReference type="Pfam" id="PF00122">
    <property type="entry name" value="E1-E2_ATPase"/>
    <property type="match status" value="1"/>
</dbReference>
<evidence type="ECO:0000256" key="8">
    <source>
        <dbReference type="SAM" id="Phobius"/>
    </source>
</evidence>
<reference evidence="11" key="1">
    <citation type="submission" date="2017-11" db="EMBL/GenBank/DDBJ databases">
        <authorList>
            <person name="Kuznetsova I."/>
            <person name="Sazanova A."/>
            <person name="Chirak E."/>
            <person name="Safronova V."/>
            <person name="Willems A."/>
        </authorList>
    </citation>
    <scope>NUCLEOTIDE SEQUENCE [LARGE SCALE GENOMIC DNA]</scope>
    <source>
        <strain evidence="11">STM 196</strain>
    </source>
</reference>
<dbReference type="SFLD" id="SFLDF00027">
    <property type="entry name" value="p-type_atpase"/>
    <property type="match status" value="1"/>
</dbReference>
<dbReference type="SMART" id="SM00831">
    <property type="entry name" value="Cation_ATPase_N"/>
    <property type="match status" value="1"/>
</dbReference>
<dbReference type="GO" id="GO:0015662">
    <property type="term" value="F:P-type ion transporter activity"/>
    <property type="evidence" value="ECO:0007669"/>
    <property type="project" value="UniProtKB-ARBA"/>
</dbReference>
<dbReference type="InterPro" id="IPR044492">
    <property type="entry name" value="P_typ_ATPase_HD_dom"/>
</dbReference>
<feature type="transmembrane region" description="Helical" evidence="8">
    <location>
        <begin position="829"/>
        <end position="850"/>
    </location>
</feature>
<dbReference type="SFLD" id="SFLDS00003">
    <property type="entry name" value="Haloacid_Dehalogenase"/>
    <property type="match status" value="1"/>
</dbReference>
<dbReference type="PRINTS" id="PR00120">
    <property type="entry name" value="HATPASE"/>
</dbReference>
<organism evidence="10 11">
    <name type="scientific">Phyllobacterium brassicacearum</name>
    <dbReference type="NCBI Taxonomy" id="314235"/>
    <lineage>
        <taxon>Bacteria</taxon>
        <taxon>Pseudomonadati</taxon>
        <taxon>Pseudomonadota</taxon>
        <taxon>Alphaproteobacteria</taxon>
        <taxon>Hyphomicrobiales</taxon>
        <taxon>Phyllobacteriaceae</taxon>
        <taxon>Phyllobacterium</taxon>
    </lineage>
</organism>
<comment type="caution">
    <text evidence="10">The sequence shown here is derived from an EMBL/GenBank/DDBJ whole genome shotgun (WGS) entry which is preliminary data.</text>
</comment>
<dbReference type="InterPro" id="IPR023298">
    <property type="entry name" value="ATPase_P-typ_TM_dom_sf"/>
</dbReference>